<dbReference type="PROSITE" id="PS51257">
    <property type="entry name" value="PROKAR_LIPOPROTEIN"/>
    <property type="match status" value="1"/>
</dbReference>
<dbReference type="PANTHER" id="PTHR30046:SF2">
    <property type="entry name" value="YOP PROTEINS TRANSLOCATION LIPOPROTEIN J"/>
    <property type="match status" value="1"/>
</dbReference>
<dbReference type="Pfam" id="PF01514">
    <property type="entry name" value="YscJ_FliF"/>
    <property type="match status" value="1"/>
</dbReference>
<dbReference type="Proteomes" id="UP000249061">
    <property type="component" value="Unassembled WGS sequence"/>
</dbReference>
<evidence type="ECO:0000256" key="2">
    <source>
        <dbReference type="ARBA" id="ARBA00023136"/>
    </source>
</evidence>
<dbReference type="EMBL" id="QFQP01000028">
    <property type="protein sequence ID" value="PZR07909.1"/>
    <property type="molecule type" value="Genomic_DNA"/>
</dbReference>
<comment type="subcellular location">
    <subcellularLocation>
        <location evidence="1">Membrane</location>
    </subcellularLocation>
</comment>
<dbReference type="InterPro" id="IPR045851">
    <property type="entry name" value="AMP-bd_C_sf"/>
</dbReference>
<comment type="caution">
    <text evidence="5">The sequence shown here is derived from an EMBL/GenBank/DDBJ whole genome shotgun (WGS) entry which is preliminary data.</text>
</comment>
<evidence type="ECO:0000259" key="4">
    <source>
        <dbReference type="Pfam" id="PF01514"/>
    </source>
</evidence>
<gene>
    <name evidence="5" type="ORF">DI536_26235</name>
</gene>
<protein>
    <submittedName>
        <fullName evidence="5">Type III secretion protein</fullName>
    </submittedName>
</protein>
<keyword evidence="2 3" id="KW-0472">Membrane</keyword>
<evidence type="ECO:0000256" key="1">
    <source>
        <dbReference type="ARBA" id="ARBA00004370"/>
    </source>
</evidence>
<dbReference type="GO" id="GO:0016020">
    <property type="term" value="C:membrane"/>
    <property type="evidence" value="ECO:0007669"/>
    <property type="project" value="UniProtKB-SubCell"/>
</dbReference>
<name>A0A2W5SX11_9BACT</name>
<accession>A0A2W5SX11</accession>
<keyword evidence="3" id="KW-1133">Transmembrane helix</keyword>
<proteinExistence type="predicted"/>
<dbReference type="AlphaFoldDB" id="A0A2W5SX11"/>
<evidence type="ECO:0000313" key="5">
    <source>
        <dbReference type="EMBL" id="PZR07909.1"/>
    </source>
</evidence>
<reference evidence="5 6" key="1">
    <citation type="submission" date="2017-08" db="EMBL/GenBank/DDBJ databases">
        <title>Infants hospitalized years apart are colonized by the same room-sourced microbial strains.</title>
        <authorList>
            <person name="Brooks B."/>
            <person name="Olm M.R."/>
            <person name="Firek B.A."/>
            <person name="Baker R."/>
            <person name="Thomas B.C."/>
            <person name="Morowitz M.J."/>
            <person name="Banfield J.F."/>
        </authorList>
    </citation>
    <scope>NUCLEOTIDE SEQUENCE [LARGE SCALE GENOMIC DNA]</scope>
    <source>
        <strain evidence="5">S2_003_000_R2_14</strain>
    </source>
</reference>
<evidence type="ECO:0000256" key="3">
    <source>
        <dbReference type="SAM" id="Phobius"/>
    </source>
</evidence>
<sequence length="265" mass="28805">MSRYFRSAIFVFTALVVSGCSVNLQHDLTEDDANDIYVLLQKKGIDATKLKEGEGKEARYVISVPKADVATAAQLLREHSLPRPKSDGLAIFKMTKGMIPTQTEERAMFIEALGGEVSNALNRIPGVLEARTIVMIPEVNDLTQPDKKPQPSASVLIKYMAPEGKAPVAIEDVQGFVANAVPELKRENVKVMMTEAKFVTEVSEEPRTQRIFGIEVGKTSAGAFKALIGVFALLFIVMAGATAFLLLRKPAPTRGTSTRVKAQEG</sequence>
<feature type="domain" description="Flagellar M-ring N-terminal" evidence="4">
    <location>
        <begin position="23"/>
        <end position="198"/>
    </location>
</feature>
<dbReference type="InterPro" id="IPR043427">
    <property type="entry name" value="YscJ/FliF"/>
</dbReference>
<evidence type="ECO:0000313" key="6">
    <source>
        <dbReference type="Proteomes" id="UP000249061"/>
    </source>
</evidence>
<organism evidence="5 6">
    <name type="scientific">Archangium gephyra</name>
    <dbReference type="NCBI Taxonomy" id="48"/>
    <lineage>
        <taxon>Bacteria</taxon>
        <taxon>Pseudomonadati</taxon>
        <taxon>Myxococcota</taxon>
        <taxon>Myxococcia</taxon>
        <taxon>Myxococcales</taxon>
        <taxon>Cystobacterineae</taxon>
        <taxon>Archangiaceae</taxon>
        <taxon>Archangium</taxon>
    </lineage>
</organism>
<dbReference type="InterPro" id="IPR006182">
    <property type="entry name" value="FliF_N_dom"/>
</dbReference>
<dbReference type="PANTHER" id="PTHR30046">
    <property type="entry name" value="FLAGELLAR M-RING PROTEIN"/>
    <property type="match status" value="1"/>
</dbReference>
<feature type="transmembrane region" description="Helical" evidence="3">
    <location>
        <begin position="226"/>
        <end position="247"/>
    </location>
</feature>
<dbReference type="Gene3D" id="3.30.300.30">
    <property type="match status" value="1"/>
</dbReference>
<dbReference type="Gene3D" id="3.30.70.1530">
    <property type="entry name" value="Hypothetical protein rpa1041"/>
    <property type="match status" value="1"/>
</dbReference>
<keyword evidence="3" id="KW-0812">Transmembrane</keyword>